<dbReference type="GO" id="GO:0005829">
    <property type="term" value="C:cytosol"/>
    <property type="evidence" value="ECO:0007669"/>
    <property type="project" value="TreeGrafter"/>
</dbReference>
<dbReference type="PANTHER" id="PTHR33175">
    <property type="entry name" value="DNA-BINDING PROTEIN HU"/>
    <property type="match status" value="1"/>
</dbReference>
<protein>
    <submittedName>
        <fullName evidence="4">Integration host factor subunit alpha</fullName>
    </submittedName>
</protein>
<comment type="similarity">
    <text evidence="1 3">Belongs to the bacterial histone-like protein family.</text>
</comment>
<dbReference type="PRINTS" id="PR01727">
    <property type="entry name" value="DNABINDINGHU"/>
</dbReference>
<dbReference type="Gene3D" id="4.10.520.10">
    <property type="entry name" value="IHF-like DNA-binding proteins"/>
    <property type="match status" value="1"/>
</dbReference>
<evidence type="ECO:0000313" key="5">
    <source>
        <dbReference type="Proteomes" id="UP000036771"/>
    </source>
</evidence>
<dbReference type="EMBL" id="BBVC01000013">
    <property type="protein sequence ID" value="GAO97635.1"/>
    <property type="molecule type" value="Genomic_DNA"/>
</dbReference>
<accession>A0A0K8MAU3</accession>
<dbReference type="InterPro" id="IPR010992">
    <property type="entry name" value="IHF-like_DNA-bd_dom_sf"/>
</dbReference>
<dbReference type="Proteomes" id="UP000036771">
    <property type="component" value="Unassembled WGS sequence"/>
</dbReference>
<sequence length="106" mass="12292">MSDTLIRRSLAEHISEEMGLSFSKALPLIDLLFDQMIEGIVRDERLTLPHFGTFRVLSKKERLGRNPRTKKVATISARKRVSFKASQKVKLSLEIQIKESDRSRYF</sequence>
<dbReference type="AlphaFoldDB" id="A0A0K8MAU3"/>
<evidence type="ECO:0000256" key="3">
    <source>
        <dbReference type="RuleBase" id="RU003939"/>
    </source>
</evidence>
<comment type="caution">
    <text evidence="4">The sequence shown here is derived from an EMBL/GenBank/DDBJ whole genome shotgun (WGS) entry which is preliminary data.</text>
</comment>
<keyword evidence="2" id="KW-0238">DNA-binding</keyword>
<evidence type="ECO:0000256" key="2">
    <source>
        <dbReference type="ARBA" id="ARBA00023125"/>
    </source>
</evidence>
<reference evidence="4 5" key="1">
    <citation type="submission" date="2015-03" db="EMBL/GenBank/DDBJ databases">
        <title>Caedibacter varicaedens, whole genome shotgun sequence.</title>
        <authorList>
            <person name="Suzuki H."/>
            <person name="Dapper A.L."/>
            <person name="Gibson A.K."/>
            <person name="Jackson C."/>
            <person name="Lee H."/>
            <person name="Pejaver V.R."/>
            <person name="Doak T."/>
            <person name="Lynch M."/>
        </authorList>
    </citation>
    <scope>NUCLEOTIDE SEQUENCE [LARGE SCALE GENOMIC DNA]</scope>
</reference>
<evidence type="ECO:0000313" key="4">
    <source>
        <dbReference type="EMBL" id="GAO97635.1"/>
    </source>
</evidence>
<dbReference type="SUPFAM" id="SSF47729">
    <property type="entry name" value="IHF-like DNA-binding proteins"/>
    <property type="match status" value="1"/>
</dbReference>
<dbReference type="GO" id="GO:0003677">
    <property type="term" value="F:DNA binding"/>
    <property type="evidence" value="ECO:0007669"/>
    <property type="project" value="UniProtKB-KW"/>
</dbReference>
<dbReference type="PANTHER" id="PTHR33175:SF2">
    <property type="entry name" value="INTEGRATION HOST FACTOR SUBUNIT ALPHA"/>
    <property type="match status" value="1"/>
</dbReference>
<name>A0A0K8MAU3_9PROT</name>
<dbReference type="Pfam" id="PF00216">
    <property type="entry name" value="Bac_DNA_binding"/>
    <property type="match status" value="1"/>
</dbReference>
<dbReference type="InterPro" id="IPR000119">
    <property type="entry name" value="Hist_DNA-bd"/>
</dbReference>
<dbReference type="SMART" id="SM00411">
    <property type="entry name" value="BHL"/>
    <property type="match status" value="1"/>
</dbReference>
<dbReference type="OrthoDB" id="9797747at2"/>
<keyword evidence="5" id="KW-1185">Reference proteome</keyword>
<gene>
    <name evidence="4" type="primary">ihfA_2</name>
    <name evidence="4" type="ORF">Cva_00271</name>
</gene>
<dbReference type="GO" id="GO:0030527">
    <property type="term" value="F:structural constituent of chromatin"/>
    <property type="evidence" value="ECO:0007669"/>
    <property type="project" value="InterPro"/>
</dbReference>
<organism evidence="4 5">
    <name type="scientific">Caedimonas varicaedens</name>
    <dbReference type="NCBI Taxonomy" id="1629334"/>
    <lineage>
        <taxon>Bacteria</taxon>
        <taxon>Pseudomonadati</taxon>
        <taxon>Pseudomonadota</taxon>
        <taxon>Alphaproteobacteria</taxon>
        <taxon>Holosporales</taxon>
        <taxon>Caedimonadaceae</taxon>
        <taxon>Caedimonas</taxon>
    </lineage>
</organism>
<evidence type="ECO:0000256" key="1">
    <source>
        <dbReference type="ARBA" id="ARBA00010529"/>
    </source>
</evidence>
<proteinExistence type="inferred from homology"/>
<dbReference type="STRING" id="1629334.Cva_00271"/>